<sequence length="110" mass="12485">MGICEGLYHLHEKCILQLDLKPANILLDYNMEPKISDFGLARWFGEKQMSVITKDIVGTIGYMAPEYYSTGVMTYKSDIYSLGVMIMEILTGEKELCTIENVGVKILWLP</sequence>
<dbReference type="InterPro" id="IPR000719">
    <property type="entry name" value="Prot_kinase_dom"/>
</dbReference>
<dbReference type="OrthoDB" id="688838at2759"/>
<dbReference type="Proteomes" id="UP000636709">
    <property type="component" value="Unassembled WGS sequence"/>
</dbReference>
<proteinExistence type="predicted"/>
<feature type="domain" description="Protein kinase" evidence="1">
    <location>
        <begin position="1"/>
        <end position="110"/>
    </location>
</feature>
<accession>A0A835A781</accession>
<dbReference type="PANTHER" id="PTHR45707:SF70">
    <property type="entry name" value="PROTEIN KINASE DOMAIN-CONTAINING PROTEIN"/>
    <property type="match status" value="1"/>
</dbReference>
<dbReference type="Pfam" id="PF00069">
    <property type="entry name" value="Pkinase"/>
    <property type="match status" value="1"/>
</dbReference>
<dbReference type="PROSITE" id="PS50011">
    <property type="entry name" value="PROTEIN_KINASE_DOM"/>
    <property type="match status" value="1"/>
</dbReference>
<reference evidence="2" key="1">
    <citation type="submission" date="2020-07" db="EMBL/GenBank/DDBJ databases">
        <title>Genome sequence and genetic diversity analysis of an under-domesticated orphan crop, white fonio (Digitaria exilis).</title>
        <authorList>
            <person name="Bennetzen J.L."/>
            <person name="Chen S."/>
            <person name="Ma X."/>
            <person name="Wang X."/>
            <person name="Yssel A.E.J."/>
            <person name="Chaluvadi S.R."/>
            <person name="Johnson M."/>
            <person name="Gangashetty P."/>
            <person name="Hamidou F."/>
            <person name="Sanogo M.D."/>
            <person name="Zwaenepoel A."/>
            <person name="Wallace J."/>
            <person name="Van De Peer Y."/>
            <person name="Van Deynze A."/>
        </authorList>
    </citation>
    <scope>NUCLEOTIDE SEQUENCE</scope>
    <source>
        <tissue evidence="2">Leaves</tissue>
    </source>
</reference>
<dbReference type="GO" id="GO:0004672">
    <property type="term" value="F:protein kinase activity"/>
    <property type="evidence" value="ECO:0007669"/>
    <property type="project" value="InterPro"/>
</dbReference>
<evidence type="ECO:0000313" key="3">
    <source>
        <dbReference type="Proteomes" id="UP000636709"/>
    </source>
</evidence>
<dbReference type="Gene3D" id="1.10.510.10">
    <property type="entry name" value="Transferase(Phosphotransferase) domain 1"/>
    <property type="match status" value="1"/>
</dbReference>
<protein>
    <recommendedName>
        <fullName evidence="1">Protein kinase domain-containing protein</fullName>
    </recommendedName>
</protein>
<dbReference type="GO" id="GO:0005524">
    <property type="term" value="F:ATP binding"/>
    <property type="evidence" value="ECO:0007669"/>
    <property type="project" value="InterPro"/>
</dbReference>
<gene>
    <name evidence="2" type="ORF">HU200_063767</name>
</gene>
<dbReference type="PANTHER" id="PTHR45707">
    <property type="entry name" value="C2 CALCIUM/LIPID-BINDING PLANT PHOSPHORIBOSYLTRANSFERASE FAMILY PROTEIN"/>
    <property type="match status" value="1"/>
</dbReference>
<dbReference type="InterPro" id="IPR011009">
    <property type="entry name" value="Kinase-like_dom_sf"/>
</dbReference>
<organism evidence="2 3">
    <name type="scientific">Digitaria exilis</name>
    <dbReference type="NCBI Taxonomy" id="1010633"/>
    <lineage>
        <taxon>Eukaryota</taxon>
        <taxon>Viridiplantae</taxon>
        <taxon>Streptophyta</taxon>
        <taxon>Embryophyta</taxon>
        <taxon>Tracheophyta</taxon>
        <taxon>Spermatophyta</taxon>
        <taxon>Magnoliopsida</taxon>
        <taxon>Liliopsida</taxon>
        <taxon>Poales</taxon>
        <taxon>Poaceae</taxon>
        <taxon>PACMAD clade</taxon>
        <taxon>Panicoideae</taxon>
        <taxon>Panicodae</taxon>
        <taxon>Paniceae</taxon>
        <taxon>Anthephorinae</taxon>
        <taxon>Digitaria</taxon>
    </lineage>
</organism>
<dbReference type="AlphaFoldDB" id="A0A835A781"/>
<keyword evidence="3" id="KW-1185">Reference proteome</keyword>
<evidence type="ECO:0000259" key="1">
    <source>
        <dbReference type="PROSITE" id="PS50011"/>
    </source>
</evidence>
<dbReference type="SUPFAM" id="SSF56112">
    <property type="entry name" value="Protein kinase-like (PK-like)"/>
    <property type="match status" value="1"/>
</dbReference>
<name>A0A835A781_9POAL</name>
<evidence type="ECO:0000313" key="2">
    <source>
        <dbReference type="EMBL" id="KAF8650859.1"/>
    </source>
</evidence>
<comment type="caution">
    <text evidence="2">The sequence shown here is derived from an EMBL/GenBank/DDBJ whole genome shotgun (WGS) entry which is preliminary data.</text>
</comment>
<dbReference type="EMBL" id="JACEFO010002708">
    <property type="protein sequence ID" value="KAF8650859.1"/>
    <property type="molecule type" value="Genomic_DNA"/>
</dbReference>